<evidence type="ECO:0000313" key="2">
    <source>
        <dbReference type="EMBL" id="SFG60581.1"/>
    </source>
</evidence>
<evidence type="ECO:0000256" key="1">
    <source>
        <dbReference type="SAM" id="MobiDB-lite"/>
    </source>
</evidence>
<dbReference type="RefSeq" id="WP_092892736.1">
    <property type="nucleotide sequence ID" value="NZ_FOOQ01000002.1"/>
</dbReference>
<dbReference type="AlphaFoldDB" id="A0A1I2TE31"/>
<dbReference type="PANTHER" id="PTHR34351">
    <property type="entry name" value="SLR1927 PROTEIN-RELATED"/>
    <property type="match status" value="1"/>
</dbReference>
<organism evidence="2 3">
    <name type="scientific">Halopelagius inordinatus</name>
    <dbReference type="NCBI Taxonomy" id="553467"/>
    <lineage>
        <taxon>Archaea</taxon>
        <taxon>Methanobacteriati</taxon>
        <taxon>Methanobacteriota</taxon>
        <taxon>Stenosarchaea group</taxon>
        <taxon>Halobacteria</taxon>
        <taxon>Halobacteriales</taxon>
        <taxon>Haloferacaceae</taxon>
    </lineage>
</organism>
<dbReference type="Proteomes" id="UP000198876">
    <property type="component" value="Unassembled WGS sequence"/>
</dbReference>
<feature type="region of interest" description="Disordered" evidence="1">
    <location>
        <begin position="315"/>
        <end position="337"/>
    </location>
</feature>
<reference evidence="3" key="1">
    <citation type="submission" date="2016-10" db="EMBL/GenBank/DDBJ databases">
        <authorList>
            <person name="Varghese N."/>
            <person name="Submissions S."/>
        </authorList>
    </citation>
    <scope>NUCLEOTIDE SEQUENCE [LARGE SCALE GENOMIC DNA]</scope>
    <source>
        <strain evidence="3">CGMCC 1.7739</strain>
    </source>
</reference>
<dbReference type="EMBL" id="FOOQ01000002">
    <property type="protein sequence ID" value="SFG60581.1"/>
    <property type="molecule type" value="Genomic_DNA"/>
</dbReference>
<protein>
    <submittedName>
        <fullName evidence="2">Uncharacterized protein</fullName>
    </submittedName>
</protein>
<name>A0A1I2TE31_9EURY</name>
<gene>
    <name evidence="2" type="ORF">SAMN04488063_2558</name>
</gene>
<evidence type="ECO:0000313" key="3">
    <source>
        <dbReference type="Proteomes" id="UP000198876"/>
    </source>
</evidence>
<keyword evidence="3" id="KW-1185">Reference proteome</keyword>
<dbReference type="STRING" id="553467.SAMN04488063_2558"/>
<dbReference type="PANTHER" id="PTHR34351:SF1">
    <property type="entry name" value="SLR1927 PROTEIN"/>
    <property type="match status" value="1"/>
</dbReference>
<accession>A0A1I2TE31</accession>
<proteinExistence type="predicted"/>
<sequence>MRLTRRGVALLAVVASGVVLAAWFGPRSLNALVLPAVVALVAAAVQVYRADPPRVERETPADGFPDATGTVTLHLDAARSYPATVTDALPVGLEGDSTADAVVGGAPVSYEVTYRTRGEHELGPLSLVAQDLLGLVRSETVADGTDSVLVYPPVRHLTGSATQELSAVHDPGPSARRDEFDHLREYVRGDALRDVHWKSSAKRRDLIVKEYVPEADTESVAVSAGGVRSAGDRMAEAAATFAVALVRRGVPVTLSTPSGVVAAEPGEEKPLLEHLARAESGRIPDASADVVVDAGETTTTVRLGDRETTFDRLVRGSDALGPDDAAGRTARREGVTA</sequence>
<dbReference type="OrthoDB" id="313155at2157"/>